<comment type="caution">
    <text evidence="2">The sequence shown here is derived from an EMBL/GenBank/DDBJ whole genome shotgun (WGS) entry which is preliminary data.</text>
</comment>
<evidence type="ECO:0000313" key="2">
    <source>
        <dbReference type="EMBL" id="KKU01064.1"/>
    </source>
</evidence>
<protein>
    <submittedName>
        <fullName evidence="2">Uncharacterized protein</fullName>
    </submittedName>
</protein>
<proteinExistence type="predicted"/>
<reference evidence="2 3" key="1">
    <citation type="journal article" date="2015" name="Nature">
        <title>rRNA introns, odd ribosomes, and small enigmatic genomes across a large radiation of phyla.</title>
        <authorList>
            <person name="Brown C.T."/>
            <person name="Hug L.A."/>
            <person name="Thomas B.C."/>
            <person name="Sharon I."/>
            <person name="Castelle C.J."/>
            <person name="Singh A."/>
            <person name="Wilkins M.J."/>
            <person name="Williams K.H."/>
            <person name="Banfield J.F."/>
        </authorList>
    </citation>
    <scope>NUCLEOTIDE SEQUENCE [LARGE SCALE GENOMIC DNA]</scope>
</reference>
<dbReference type="EMBL" id="LCKO01000002">
    <property type="protein sequence ID" value="KKU01064.1"/>
    <property type="molecule type" value="Genomic_DNA"/>
</dbReference>
<gene>
    <name evidence="2" type="ORF">UX01_C0002G0030</name>
</gene>
<dbReference type="AlphaFoldDB" id="A0A837IF13"/>
<accession>A0A837IF13</accession>
<sequence>MGEFTEQRNKIKQLDEGEMKSVAEKLARNEDVPAEDLKKYKQKYEELLSEPILKSSEEKKTSEGFSPQDLKDAAEVLREDRGIEITGQKLTHDPELVEPEPMVIDAKLTRVENEKGGSKNSSRSYIDRVLDMTPGQMRDKLASDWLGKNGETADSDLQRRVFASLGQAAPAREPAQVDWSKAEEGFDRLVNPLSYGGNPGQRKAAAERWLRSYGEETSVTDEMRDQLNKIINPEMDFADDLKEWVREFCLESVFERNAQNYHNVLNLLVGPGGALNTEKNIPLDKLELLKPEIQKIVEELGLDNFISIRNTISEWDSIKKLEEITSSALKSALFVPEYTEKWFEGDYDKGGIRIGDKMVVLPGENGVAKNMQEEVSEAILKLKNFFDNNDYWEGFVGVAQDKKANLYKQLGLNKYVGEVAFAMGMSNLIFTDTKGTSLDPFLFMVHGDTKRRKARDVAVDREATARAYVQYQMANNNRTPSPDEIEVWLSQHFPSHLIPTGLSGDGASALENGSWLGWRVQENLYSGSQRAIDVTYETNKDYWIRIANGGFSVEHDVITWTEAEVQAEYDIRKRRTVIGSKGRLTEDSIKSDAQKVIEKKKDKEWKGLVNAVTESGGVHIATDTETRVLEMQTALDLLIALKDALKIESDIDKIGVLKSKCLIHWKTSMKAAGFVDGNDMIDKEFSFIPGNKQSVDEWVSSAVTTACESFLHSHSIADFKNSKPWDMKILAEKAEQILATDVQTPDIQAYLWMGKDSEKTEPLLTNKKQYLRYVDSLWDDCFDVIQKLIKNVDPKSYPKWWGAGVNAQRAIVEIARKSDPFRALWKWNSSRWPR</sequence>
<evidence type="ECO:0000256" key="1">
    <source>
        <dbReference type="SAM" id="MobiDB-lite"/>
    </source>
</evidence>
<organism evidence="2 3">
    <name type="scientific">Candidatus Collierbacteria bacterium GW2011_GWB2_45_17</name>
    <dbReference type="NCBI Taxonomy" id="1618388"/>
    <lineage>
        <taxon>Bacteria</taxon>
        <taxon>Candidatus Collieribacteriota</taxon>
    </lineage>
</organism>
<evidence type="ECO:0000313" key="3">
    <source>
        <dbReference type="Proteomes" id="UP000034078"/>
    </source>
</evidence>
<dbReference type="Proteomes" id="UP000034078">
    <property type="component" value="Unassembled WGS sequence"/>
</dbReference>
<name>A0A837IF13_9BACT</name>
<feature type="region of interest" description="Disordered" evidence="1">
    <location>
        <begin position="50"/>
        <end position="74"/>
    </location>
</feature>